<dbReference type="InterPro" id="IPR002826">
    <property type="entry name" value="MptE-like"/>
</dbReference>
<feature type="domain" description="6-hydroxymethylpterin diphosphokinase MptE-like" evidence="1">
    <location>
        <begin position="194"/>
        <end position="347"/>
    </location>
</feature>
<dbReference type="Proteomes" id="UP000265798">
    <property type="component" value="Unassembled WGS sequence"/>
</dbReference>
<dbReference type="OrthoDB" id="335210at2"/>
<evidence type="ECO:0000313" key="2">
    <source>
        <dbReference type="EMBL" id="RHX90686.1"/>
    </source>
</evidence>
<dbReference type="PANTHER" id="PTHR41786">
    <property type="entry name" value="MOTILITY ACCESSORY FACTOR MAF"/>
    <property type="match status" value="1"/>
</dbReference>
<comment type="caution">
    <text evidence="2">The sequence shown here is derived from an EMBL/GenBank/DDBJ whole genome shotgun (WGS) entry which is preliminary data.</text>
</comment>
<dbReference type="RefSeq" id="WP_118968332.1">
    <property type="nucleotide sequence ID" value="NZ_QHCT01000002.1"/>
</dbReference>
<dbReference type="Pfam" id="PF01973">
    <property type="entry name" value="MptE-like"/>
    <property type="match status" value="1"/>
</dbReference>
<reference evidence="3" key="1">
    <citation type="submission" date="2018-05" db="EMBL/GenBank/DDBJ databases">
        <title>Leptospira yasudae sp. nov. and Leptospira stimsonii sp. nov., two pathogenic species of the genus Leptospira isolated from environmental sources.</title>
        <authorList>
            <person name="Casanovas-Massana A."/>
            <person name="Hamond C."/>
            <person name="Santos L.A."/>
            <person name="Hacker K.P."/>
            <person name="Balassiano I."/>
            <person name="Medeiros M.A."/>
            <person name="Reis M.G."/>
            <person name="Ko A.I."/>
            <person name="Wunder E.A."/>
        </authorList>
    </citation>
    <scope>NUCLEOTIDE SEQUENCE [LARGE SCALE GENOMIC DNA]</scope>
    <source>
        <strain evidence="3">Yale</strain>
    </source>
</reference>
<evidence type="ECO:0000313" key="3">
    <source>
        <dbReference type="Proteomes" id="UP000265798"/>
    </source>
</evidence>
<dbReference type="AlphaFoldDB" id="A0A396ZAH9"/>
<dbReference type="PANTHER" id="PTHR41786:SF1">
    <property type="entry name" value="6-HYDROXYMETHYLPTERIN DIPHOSPHOKINASE MPTE-LIKE DOMAIN-CONTAINING PROTEIN"/>
    <property type="match status" value="1"/>
</dbReference>
<evidence type="ECO:0000259" key="1">
    <source>
        <dbReference type="Pfam" id="PF01973"/>
    </source>
</evidence>
<organism evidence="2 3">
    <name type="scientific">Leptospira stimsonii</name>
    <dbReference type="NCBI Taxonomy" id="2202203"/>
    <lineage>
        <taxon>Bacteria</taxon>
        <taxon>Pseudomonadati</taxon>
        <taxon>Spirochaetota</taxon>
        <taxon>Spirochaetia</taxon>
        <taxon>Leptospirales</taxon>
        <taxon>Leptospiraceae</taxon>
        <taxon>Leptospira</taxon>
    </lineage>
</organism>
<proteinExistence type="predicted"/>
<protein>
    <recommendedName>
        <fullName evidence="1">6-hydroxymethylpterin diphosphokinase MptE-like domain-containing protein</fullName>
    </recommendedName>
</protein>
<dbReference type="EMBL" id="QHCT01000002">
    <property type="protein sequence ID" value="RHX90686.1"/>
    <property type="molecule type" value="Genomic_DNA"/>
</dbReference>
<name>A0A396ZAH9_9LEPT</name>
<accession>A0A396ZAH9</accession>
<sequence length="462" mass="53303">MYRLVSNPNGTLNLEETQSGFLFHSRFNPTSEGERLSEQIPVPNSPYETILVFGFALGYHVESYLKKRKTPVRLLIVEPISSLKPIAEKFFERLLRSYSENGHEIRMIFGLETFLEKPLTHWLFENTNQVTPFLHPVYSRKFPDLALRFLDSLKQNSQTTQNQSAKTYFQKIWVRNEIRNVLSLFENLNSSKILSGAKKNFFQDQTLLFTGASPSLEGETDWILQNRNRFHLLASDTSLGWLISSGILPDLVLSIDSSRGTLFHFRNILPPNVPILTWFGGSSYLFDLPNPKWIYFSTHPLDQTLRSLFFPEAPIFENPSLNMAGIAVSFAKHLAYGRMIFKGVDFQRSGGRTHCRSTGYEAFDRVQLSRKKSLLGIRYQKSNSWERRFSILEILKRESPELFRSDPVSDLSDVEKKDVRSGLILDDPLRIDRQRWIQFCNAHPEFDGMNSISSRIQAIVSE</sequence>
<gene>
    <name evidence="2" type="ORF">DLM75_09840</name>
</gene>